<dbReference type="EMBL" id="CYSE01000003">
    <property type="protein sequence ID" value="CUH78870.1"/>
    <property type="molecule type" value="Genomic_DNA"/>
</dbReference>
<sequence length="65" mass="7383">MSDILRDAPACPKAADCGRRAYAERLRTYMAQFRMADAERQDGYVQSLLEWSTHPEDECPTPTCS</sequence>
<organism evidence="1 2">
    <name type="scientific">Tropicibacter naphthalenivorans</name>
    <dbReference type="NCBI Taxonomy" id="441103"/>
    <lineage>
        <taxon>Bacteria</taxon>
        <taxon>Pseudomonadati</taxon>
        <taxon>Pseudomonadota</taxon>
        <taxon>Alphaproteobacteria</taxon>
        <taxon>Rhodobacterales</taxon>
        <taxon>Roseobacteraceae</taxon>
        <taxon>Tropicibacter</taxon>
    </lineage>
</organism>
<dbReference type="Proteomes" id="UP000054935">
    <property type="component" value="Unassembled WGS sequence"/>
</dbReference>
<proteinExistence type="predicted"/>
<evidence type="ECO:0000313" key="1">
    <source>
        <dbReference type="EMBL" id="CUH78870.1"/>
    </source>
</evidence>
<name>A0A0P1GBZ3_9RHOB</name>
<dbReference type="RefSeq" id="WP_143595860.1">
    <property type="nucleotide sequence ID" value="NZ_CYSE01000003.1"/>
</dbReference>
<evidence type="ECO:0000313" key="2">
    <source>
        <dbReference type="Proteomes" id="UP000054935"/>
    </source>
</evidence>
<protein>
    <submittedName>
        <fullName evidence="1">Uncharacterized protein</fullName>
    </submittedName>
</protein>
<keyword evidence="2" id="KW-1185">Reference proteome</keyword>
<dbReference type="AlphaFoldDB" id="A0A0P1GBZ3"/>
<accession>A0A0P1GBZ3</accession>
<gene>
    <name evidence="1" type="ORF">TRN7648_02210</name>
</gene>
<reference evidence="1 2" key="1">
    <citation type="submission" date="2015-09" db="EMBL/GenBank/DDBJ databases">
        <authorList>
            <consortium name="Swine Surveillance"/>
        </authorList>
    </citation>
    <scope>NUCLEOTIDE SEQUENCE [LARGE SCALE GENOMIC DNA]</scope>
    <source>
        <strain evidence="1 2">CECT 7648</strain>
    </source>
</reference>